<evidence type="ECO:0000256" key="1">
    <source>
        <dbReference type="ARBA" id="ARBA00023125"/>
    </source>
</evidence>
<dbReference type="KEGG" id="pstu:UIB01_21160"/>
<evidence type="ECO:0000313" key="6">
    <source>
        <dbReference type="Proteomes" id="UP000025238"/>
    </source>
</evidence>
<organism evidence="5 6">
    <name type="scientific">Stutzerimonas stutzeri</name>
    <name type="common">Pseudomonas stutzeri</name>
    <dbReference type="NCBI Taxonomy" id="316"/>
    <lineage>
        <taxon>Bacteria</taxon>
        <taxon>Pseudomonadati</taxon>
        <taxon>Pseudomonadota</taxon>
        <taxon>Gammaproteobacteria</taxon>
        <taxon>Pseudomonadales</taxon>
        <taxon>Pseudomonadaceae</taxon>
        <taxon>Stutzerimonas</taxon>
    </lineage>
</organism>
<dbReference type="PROSITE" id="PS51755">
    <property type="entry name" value="OMPR_PHOB"/>
    <property type="match status" value="1"/>
</dbReference>
<sequence>MISSLTMKATDGTVCPLLRSGRDGCLVRFDRSLYQLSLSTGDEVEKVDLGFSGSRVLERLLQVPGEVVSREELLSYAWQERVVGQGSLNQQIYTLRQILADADSQIIQTLPRRGYLFNPNYLVSVENTSQQPAPTPVEQPNAALPLSRRTPLRSPWLAPTMLGTAVALLLAFVALGYRFMHAPKGSLTYTHSIGPLEVLYVEKSQQMLERMMQETRLLVASVAGMSSRPGRLIVNMSPGFYELRCLQNDGRVNWLKVHRSQVNAIPNETLQGCLR</sequence>
<reference evidence="5 6" key="1">
    <citation type="submission" date="2014-03" db="EMBL/GenBank/DDBJ databases">
        <title>Complete genome sequence of Pseudomonas stutzeri 19SMN4.</title>
        <authorList>
            <person name="Brunet-Galmes I."/>
            <person name="Nogales B."/>
            <person name="Busquets A."/>
            <person name="Pena A."/>
            <person name="Gomila M."/>
            <person name="Garcia-Valdes E."/>
            <person name="Lalucat J."/>
            <person name="Bennasar A."/>
            <person name="Bosch R."/>
        </authorList>
    </citation>
    <scope>NUCLEOTIDE SEQUENCE [LARGE SCALE GENOMIC DNA]</scope>
    <source>
        <strain evidence="5 6">19SMN4</strain>
    </source>
</reference>
<dbReference type="Pfam" id="PF00486">
    <property type="entry name" value="Trans_reg_C"/>
    <property type="match status" value="1"/>
</dbReference>
<protein>
    <submittedName>
        <fullName evidence="5">CadC family transcriptional regulator</fullName>
    </submittedName>
</protein>
<dbReference type="CDD" id="cd00383">
    <property type="entry name" value="trans_reg_C"/>
    <property type="match status" value="1"/>
</dbReference>
<name>A0A023WXM6_STUST</name>
<dbReference type="InterPro" id="IPR001867">
    <property type="entry name" value="OmpR/PhoB-type_DNA-bd"/>
</dbReference>
<dbReference type="SMART" id="SM00862">
    <property type="entry name" value="Trans_reg_C"/>
    <property type="match status" value="1"/>
</dbReference>
<keyword evidence="3" id="KW-1133">Transmembrane helix</keyword>
<dbReference type="GO" id="GO:0000160">
    <property type="term" value="P:phosphorelay signal transduction system"/>
    <property type="evidence" value="ECO:0007669"/>
    <property type="project" value="InterPro"/>
</dbReference>
<dbReference type="InterPro" id="IPR036388">
    <property type="entry name" value="WH-like_DNA-bd_sf"/>
</dbReference>
<evidence type="ECO:0000259" key="4">
    <source>
        <dbReference type="PROSITE" id="PS51755"/>
    </source>
</evidence>
<accession>A0A023WXM6</accession>
<dbReference type="Proteomes" id="UP000025238">
    <property type="component" value="Chromosome"/>
</dbReference>
<keyword evidence="3" id="KW-0472">Membrane</keyword>
<evidence type="ECO:0000256" key="2">
    <source>
        <dbReference type="PROSITE-ProRule" id="PRU01091"/>
    </source>
</evidence>
<dbReference type="Gene3D" id="1.10.10.10">
    <property type="entry name" value="Winged helix-like DNA-binding domain superfamily/Winged helix DNA-binding domain"/>
    <property type="match status" value="1"/>
</dbReference>
<dbReference type="EMBL" id="CP007509">
    <property type="protein sequence ID" value="AHY44848.1"/>
    <property type="molecule type" value="Genomic_DNA"/>
</dbReference>
<evidence type="ECO:0000313" key="5">
    <source>
        <dbReference type="EMBL" id="AHY44848.1"/>
    </source>
</evidence>
<dbReference type="GO" id="GO:0006355">
    <property type="term" value="P:regulation of DNA-templated transcription"/>
    <property type="evidence" value="ECO:0007669"/>
    <property type="project" value="InterPro"/>
</dbReference>
<dbReference type="SUPFAM" id="SSF46894">
    <property type="entry name" value="C-terminal effector domain of the bipartite response regulators"/>
    <property type="match status" value="1"/>
</dbReference>
<feature type="transmembrane region" description="Helical" evidence="3">
    <location>
        <begin position="156"/>
        <end position="177"/>
    </location>
</feature>
<dbReference type="InterPro" id="IPR016032">
    <property type="entry name" value="Sig_transdc_resp-reg_C-effctor"/>
</dbReference>
<feature type="DNA-binding region" description="OmpR/PhoB-type" evidence="2">
    <location>
        <begin position="15"/>
        <end position="119"/>
    </location>
</feature>
<proteinExistence type="predicted"/>
<dbReference type="PATRIC" id="fig|316.97.peg.4235"/>
<gene>
    <name evidence="5" type="ORF">UIB01_21160</name>
</gene>
<evidence type="ECO:0000256" key="3">
    <source>
        <dbReference type="SAM" id="Phobius"/>
    </source>
</evidence>
<feature type="domain" description="OmpR/PhoB-type" evidence="4">
    <location>
        <begin position="15"/>
        <end position="119"/>
    </location>
</feature>
<dbReference type="AlphaFoldDB" id="A0A023WXM6"/>
<keyword evidence="3" id="KW-0812">Transmembrane</keyword>
<keyword evidence="1 2" id="KW-0238">DNA-binding</keyword>
<dbReference type="OrthoDB" id="799930at2"/>
<dbReference type="GO" id="GO:0003677">
    <property type="term" value="F:DNA binding"/>
    <property type="evidence" value="ECO:0007669"/>
    <property type="project" value="UniProtKB-UniRule"/>
</dbReference>